<dbReference type="RefSeq" id="WP_248652047.1">
    <property type="nucleotide sequence ID" value="NZ_CP096659.1"/>
</dbReference>
<keyword evidence="1" id="KW-0812">Transmembrane</keyword>
<proteinExistence type="predicted"/>
<keyword evidence="3" id="KW-1185">Reference proteome</keyword>
<dbReference type="AlphaFoldDB" id="A0A8U0HY50"/>
<accession>A0A8U0HY50</accession>
<feature type="transmembrane region" description="Helical" evidence="1">
    <location>
        <begin position="12"/>
        <end position="33"/>
    </location>
</feature>
<keyword evidence="1" id="KW-1133">Transmembrane helix</keyword>
<sequence>MNPENQSKPALLLGVLFAVVAVVGYVGLGWRFGGESSPVAVGLALVGVAAAVYFTVRGE</sequence>
<feature type="transmembrane region" description="Helical" evidence="1">
    <location>
        <begin position="39"/>
        <end position="56"/>
    </location>
</feature>
<evidence type="ECO:0000313" key="3">
    <source>
        <dbReference type="Proteomes" id="UP000830729"/>
    </source>
</evidence>
<dbReference type="GeneID" id="72185154"/>
<evidence type="ECO:0000256" key="1">
    <source>
        <dbReference type="SAM" id="Phobius"/>
    </source>
</evidence>
<name>A0A8U0HY50_9EURY</name>
<keyword evidence="1" id="KW-0472">Membrane</keyword>
<organism evidence="2 3">
    <name type="scientific">Halorussus limi</name>
    <dbReference type="NCBI Taxonomy" id="2938695"/>
    <lineage>
        <taxon>Archaea</taxon>
        <taxon>Methanobacteriati</taxon>
        <taxon>Methanobacteriota</taxon>
        <taxon>Stenosarchaea group</taxon>
        <taxon>Halobacteria</taxon>
        <taxon>Halobacteriales</taxon>
        <taxon>Haladaptataceae</taxon>
        <taxon>Halorussus</taxon>
    </lineage>
</organism>
<protein>
    <recommendedName>
        <fullName evidence="4">Multidrug transporter</fullName>
    </recommendedName>
</protein>
<dbReference type="KEGG" id="halx:M0R89_08105"/>
<dbReference type="Proteomes" id="UP000830729">
    <property type="component" value="Chromosome"/>
</dbReference>
<gene>
    <name evidence="2" type="ORF">M0R89_08105</name>
</gene>
<reference evidence="2 3" key="1">
    <citation type="submission" date="2022-04" db="EMBL/GenBank/DDBJ databases">
        <title>Diverse halophilic archaea isolated from saline environments.</title>
        <authorList>
            <person name="Cui H.-L."/>
        </authorList>
    </citation>
    <scope>NUCLEOTIDE SEQUENCE [LARGE SCALE GENOMIC DNA]</scope>
    <source>
        <strain evidence="2 3">XZYJT49</strain>
    </source>
</reference>
<evidence type="ECO:0000313" key="2">
    <source>
        <dbReference type="EMBL" id="UPV76010.1"/>
    </source>
</evidence>
<evidence type="ECO:0008006" key="4">
    <source>
        <dbReference type="Google" id="ProtNLM"/>
    </source>
</evidence>
<dbReference type="EMBL" id="CP096659">
    <property type="protein sequence ID" value="UPV76010.1"/>
    <property type="molecule type" value="Genomic_DNA"/>
</dbReference>